<dbReference type="AlphaFoldDB" id="A0A017HRJ3"/>
<name>A0A017HRJ3_9RHOB</name>
<dbReference type="PANTHER" id="PTHR37936">
    <property type="entry name" value="TRANSPOSASE INSC FOR INSERTION ELEMENT IS2A-RELATED"/>
    <property type="match status" value="1"/>
</dbReference>
<dbReference type="OrthoDB" id="9800877at2"/>
<dbReference type="RefSeq" id="WP_037277313.1">
    <property type="nucleotide sequence ID" value="NZ_KK088521.1"/>
</dbReference>
<evidence type="ECO:0008006" key="3">
    <source>
        <dbReference type="Google" id="ProtNLM"/>
    </source>
</evidence>
<dbReference type="STRING" id="442562.Rumeso_01746"/>
<comment type="caution">
    <text evidence="1">The sequence shown here is derived from an EMBL/GenBank/DDBJ whole genome shotgun (WGS) entry which is preliminary data.</text>
</comment>
<dbReference type="Proteomes" id="UP000019666">
    <property type="component" value="Unassembled WGS sequence"/>
</dbReference>
<dbReference type="GO" id="GO:0003677">
    <property type="term" value="F:DNA binding"/>
    <property type="evidence" value="ECO:0007669"/>
    <property type="project" value="InterPro"/>
</dbReference>
<dbReference type="InterPro" id="IPR009057">
    <property type="entry name" value="Homeodomain-like_sf"/>
</dbReference>
<dbReference type="GO" id="GO:0004803">
    <property type="term" value="F:transposase activity"/>
    <property type="evidence" value="ECO:0007669"/>
    <property type="project" value="InterPro"/>
</dbReference>
<evidence type="ECO:0000313" key="2">
    <source>
        <dbReference type="Proteomes" id="UP000019666"/>
    </source>
</evidence>
<dbReference type="SUPFAM" id="SSF46689">
    <property type="entry name" value="Homeodomain-like"/>
    <property type="match status" value="1"/>
</dbReference>
<dbReference type="EMBL" id="AOSK01000041">
    <property type="protein sequence ID" value="EYD76788.1"/>
    <property type="molecule type" value="Genomic_DNA"/>
</dbReference>
<dbReference type="PANTHER" id="PTHR37936:SF3">
    <property type="entry name" value="TRANSPOSASE INSC FOR INSERTION ELEMENT IS2A-RELATED"/>
    <property type="match status" value="1"/>
</dbReference>
<reference evidence="1 2" key="1">
    <citation type="submission" date="2013-02" db="EMBL/GenBank/DDBJ databases">
        <authorList>
            <person name="Fiebig A."/>
            <person name="Goeker M."/>
            <person name="Klenk H.-P.P."/>
        </authorList>
    </citation>
    <scope>NUCLEOTIDE SEQUENCE [LARGE SCALE GENOMIC DNA]</scope>
    <source>
        <strain evidence="1 2">DSM 19309</strain>
    </source>
</reference>
<sequence length="117" mass="12911">MAQGRKRRVWSDEEKRAICAQTRVPGVSVSQVARRYNANTNLVFTWLRDPRFAPDKAAEGTGTFLPVEIVAERGCPEPATPAIENRIEIDLAGGHRLRVSGPYDPEALARLIRGLSA</sequence>
<dbReference type="PATRIC" id="fig|442562.3.peg.1729"/>
<dbReference type="GO" id="GO:0006313">
    <property type="term" value="P:DNA transposition"/>
    <property type="evidence" value="ECO:0007669"/>
    <property type="project" value="InterPro"/>
</dbReference>
<organism evidence="1 2">
    <name type="scientific">Rubellimicrobium mesophilum DSM 19309</name>
    <dbReference type="NCBI Taxonomy" id="442562"/>
    <lineage>
        <taxon>Bacteria</taxon>
        <taxon>Pseudomonadati</taxon>
        <taxon>Pseudomonadota</taxon>
        <taxon>Alphaproteobacteria</taxon>
        <taxon>Rhodobacterales</taxon>
        <taxon>Roseobacteraceae</taxon>
        <taxon>Rubellimicrobium</taxon>
    </lineage>
</organism>
<accession>A0A017HRJ3</accession>
<protein>
    <recommendedName>
        <fullName evidence="3">Transposase</fullName>
    </recommendedName>
</protein>
<dbReference type="Pfam" id="PF01527">
    <property type="entry name" value="HTH_Tnp_1"/>
    <property type="match status" value="1"/>
</dbReference>
<keyword evidence="2" id="KW-1185">Reference proteome</keyword>
<dbReference type="InterPro" id="IPR002514">
    <property type="entry name" value="Transposase_8"/>
</dbReference>
<dbReference type="HOGENOM" id="CLU_113764_1_2_5"/>
<dbReference type="NCBIfam" id="NF047595">
    <property type="entry name" value="IS66_ISRel24_TnpA"/>
    <property type="match status" value="1"/>
</dbReference>
<proteinExistence type="predicted"/>
<evidence type="ECO:0000313" key="1">
    <source>
        <dbReference type="EMBL" id="EYD76788.1"/>
    </source>
</evidence>
<gene>
    <name evidence="1" type="ORF">Rumeso_01746</name>
</gene>